<keyword evidence="1" id="KW-0808">Transferase</keyword>
<dbReference type="EMBL" id="PTQZ01000294">
    <property type="protein sequence ID" value="PQA31461.1"/>
    <property type="molecule type" value="Genomic_DNA"/>
</dbReference>
<dbReference type="Pfam" id="PF01513">
    <property type="entry name" value="NAD_kinase"/>
    <property type="match status" value="1"/>
</dbReference>
<dbReference type="InterPro" id="IPR016064">
    <property type="entry name" value="NAD/diacylglycerol_kinase_sf"/>
</dbReference>
<sequence>MKTFPGVSGACLRVGIVINPLAGVGGPLALKGSDSLPDALRPALLAQAALATAPAQQRLRAVFAAETLPDAMQLFSVPGPMGAEVLAAAGLPCVTVDAGLAWPSGPADTQAAVTALMRAGIDLLLFAGGDGTARDVCAVVGRQLPVLGIPAGVKMHSGVFAINPQAAAALLAELAAGHWVSLDLAEVRDIDEAGLADGRVRARHYGEMSVPMAPRWLQQVKCSGREVEELVVAEIAAGLVEALEPGRLHAFGPGTTVAGVMDALGLPNTLLGFDLVRDGELLQADATAADLLAAAEREPLTVVITPTGGQGSLIGRGNQQLSPALLRCIGRDAVRVLATHAKLEALAGRPLRLDTGDSLLDAEWSGLWRVHTGYEQEALYRVQG</sequence>
<dbReference type="Proteomes" id="UP000243900">
    <property type="component" value="Unassembled WGS sequence"/>
</dbReference>
<dbReference type="PANTHER" id="PTHR40697:SF2">
    <property type="entry name" value="ATP-NAD KINASE-RELATED"/>
    <property type="match status" value="1"/>
</dbReference>
<dbReference type="GO" id="GO:0051287">
    <property type="term" value="F:NAD binding"/>
    <property type="evidence" value="ECO:0007669"/>
    <property type="project" value="UniProtKB-ARBA"/>
</dbReference>
<dbReference type="OrthoDB" id="5511344at2"/>
<evidence type="ECO:0000313" key="2">
    <source>
        <dbReference type="Proteomes" id="UP000243900"/>
    </source>
</evidence>
<proteinExistence type="predicted"/>
<reference evidence="2" key="1">
    <citation type="submission" date="2018-02" db="EMBL/GenBank/DDBJ databases">
        <title>Genome sequencing of Solimonas sp. HR-BB.</title>
        <authorList>
            <person name="Lee Y."/>
            <person name="Jeon C.O."/>
        </authorList>
    </citation>
    <scope>NUCLEOTIDE SEQUENCE [LARGE SCALE GENOMIC DNA]</scope>
    <source>
        <strain evidence="2">HR-E</strain>
    </source>
</reference>
<evidence type="ECO:0000313" key="1">
    <source>
        <dbReference type="EMBL" id="PQA31461.1"/>
    </source>
</evidence>
<dbReference type="AlphaFoldDB" id="A0A2P6AQJ8"/>
<dbReference type="InterPro" id="IPR002504">
    <property type="entry name" value="NADK"/>
</dbReference>
<dbReference type="InterPro" id="IPR011386">
    <property type="entry name" value="Put_ATP-NAD_kin"/>
</dbReference>
<keyword evidence="1" id="KW-0418">Kinase</keyword>
<dbReference type="GO" id="GO:0006741">
    <property type="term" value="P:NADP+ biosynthetic process"/>
    <property type="evidence" value="ECO:0007669"/>
    <property type="project" value="InterPro"/>
</dbReference>
<dbReference type="InterPro" id="IPR039065">
    <property type="entry name" value="AcoX-like"/>
</dbReference>
<dbReference type="PANTHER" id="PTHR40697">
    <property type="entry name" value="ACETOIN CATABOLISM PROTEIN X"/>
    <property type="match status" value="1"/>
</dbReference>
<dbReference type="Pfam" id="PF20143">
    <property type="entry name" value="NAD_kinase_C"/>
    <property type="match status" value="1"/>
</dbReference>
<dbReference type="InterPro" id="IPR017438">
    <property type="entry name" value="ATP-NAD_kinase_N"/>
</dbReference>
<gene>
    <name evidence="1" type="ORF">C5O18_09240</name>
</gene>
<protein>
    <submittedName>
        <fullName evidence="1">ATP-NAD kinase</fullName>
    </submittedName>
</protein>
<dbReference type="SUPFAM" id="SSF111331">
    <property type="entry name" value="NAD kinase/diacylglycerol kinase-like"/>
    <property type="match status" value="1"/>
</dbReference>
<name>A0A2P6AQJ8_9GAMM</name>
<dbReference type="GO" id="GO:0005524">
    <property type="term" value="F:ATP binding"/>
    <property type="evidence" value="ECO:0007669"/>
    <property type="project" value="UniProtKB-ARBA"/>
</dbReference>
<dbReference type="GO" id="GO:0003951">
    <property type="term" value="F:NAD+ kinase activity"/>
    <property type="evidence" value="ECO:0007669"/>
    <property type="project" value="InterPro"/>
</dbReference>
<dbReference type="Gene3D" id="3.40.50.10330">
    <property type="entry name" value="Probable inorganic polyphosphate/atp-NAD kinase, domain 1"/>
    <property type="match status" value="1"/>
</dbReference>
<organism evidence="1 2">
    <name type="scientific">Amnimonas aquatica</name>
    <dbReference type="NCBI Taxonomy" id="2094561"/>
    <lineage>
        <taxon>Bacteria</taxon>
        <taxon>Pseudomonadati</taxon>
        <taxon>Pseudomonadota</taxon>
        <taxon>Gammaproteobacteria</taxon>
        <taxon>Moraxellales</taxon>
        <taxon>Moraxellaceae</taxon>
        <taxon>Amnimonas</taxon>
    </lineage>
</organism>
<dbReference type="PIRSF" id="PIRSF016907">
    <property type="entry name" value="Kin_ATP-NAD"/>
    <property type="match status" value="1"/>
</dbReference>
<comment type="caution">
    <text evidence="1">The sequence shown here is derived from an EMBL/GenBank/DDBJ whole genome shotgun (WGS) entry which is preliminary data.</text>
</comment>
<accession>A0A2P6AQJ8</accession>
<keyword evidence="2" id="KW-1185">Reference proteome</keyword>